<dbReference type="AlphaFoldDB" id="A0AAV9N211"/>
<comment type="caution">
    <text evidence="3">The sequence shown here is derived from an EMBL/GenBank/DDBJ whole genome shotgun (WGS) entry which is preliminary data.</text>
</comment>
<evidence type="ECO:0000313" key="3">
    <source>
        <dbReference type="EMBL" id="KAK5048081.1"/>
    </source>
</evidence>
<name>A0AAV9N211_9EURO</name>
<feature type="region of interest" description="Disordered" evidence="2">
    <location>
        <begin position="1"/>
        <end position="71"/>
    </location>
</feature>
<feature type="compositionally biased region" description="Polar residues" evidence="2">
    <location>
        <begin position="33"/>
        <end position="58"/>
    </location>
</feature>
<reference evidence="3 4" key="1">
    <citation type="submission" date="2023-08" db="EMBL/GenBank/DDBJ databases">
        <title>Black Yeasts Isolated from many extreme environments.</title>
        <authorList>
            <person name="Coleine C."/>
            <person name="Stajich J.E."/>
            <person name="Selbmann L."/>
        </authorList>
    </citation>
    <scope>NUCLEOTIDE SEQUENCE [LARGE SCALE GENOMIC DNA]</scope>
    <source>
        <strain evidence="3 4">CCFEE 5792</strain>
    </source>
</reference>
<feature type="coiled-coil region" evidence="1">
    <location>
        <begin position="79"/>
        <end position="113"/>
    </location>
</feature>
<feature type="compositionally biased region" description="Pro residues" evidence="2">
    <location>
        <begin position="1"/>
        <end position="10"/>
    </location>
</feature>
<keyword evidence="1" id="KW-0175">Coiled coil</keyword>
<dbReference type="EMBL" id="JAVRRD010000023">
    <property type="protein sequence ID" value="KAK5048081.1"/>
    <property type="molecule type" value="Genomic_DNA"/>
</dbReference>
<evidence type="ECO:0000256" key="2">
    <source>
        <dbReference type="SAM" id="MobiDB-lite"/>
    </source>
</evidence>
<dbReference type="GeneID" id="89974443"/>
<keyword evidence="4" id="KW-1185">Reference proteome</keyword>
<evidence type="ECO:0000256" key="1">
    <source>
        <dbReference type="SAM" id="Coils"/>
    </source>
</evidence>
<accession>A0AAV9N211</accession>
<dbReference type="Proteomes" id="UP001358417">
    <property type="component" value="Unassembled WGS sequence"/>
</dbReference>
<proteinExistence type="predicted"/>
<protein>
    <submittedName>
        <fullName evidence="3">Uncharacterized protein</fullName>
    </submittedName>
</protein>
<sequence>MARLPSPPPYEADSSQLSDEISEPSLVIAEDGSASSSSPEPLTTDESLTEGESLSSVAYQVPGDDQDSTGDVTVPAAALKAMEETMKQALASVATLKERRSKADAELIQLKQRLTDVAADMEKVFDEKRYTTTAEFEHEVCKTFQELAAEYNTVVADMNDEDAQERVKVKKIMDLMGGIFSSLVAVFRG</sequence>
<evidence type="ECO:0000313" key="4">
    <source>
        <dbReference type="Proteomes" id="UP001358417"/>
    </source>
</evidence>
<dbReference type="RefSeq" id="XP_064703587.1">
    <property type="nucleotide sequence ID" value="XM_064849832.1"/>
</dbReference>
<gene>
    <name evidence="3" type="ORF">LTR84_006271</name>
</gene>
<organism evidence="3 4">
    <name type="scientific">Exophiala bonariae</name>
    <dbReference type="NCBI Taxonomy" id="1690606"/>
    <lineage>
        <taxon>Eukaryota</taxon>
        <taxon>Fungi</taxon>
        <taxon>Dikarya</taxon>
        <taxon>Ascomycota</taxon>
        <taxon>Pezizomycotina</taxon>
        <taxon>Eurotiomycetes</taxon>
        <taxon>Chaetothyriomycetidae</taxon>
        <taxon>Chaetothyriales</taxon>
        <taxon>Herpotrichiellaceae</taxon>
        <taxon>Exophiala</taxon>
    </lineage>
</organism>